<dbReference type="InParanoid" id="A0A3N7EDR8"/>
<dbReference type="GO" id="GO:0009044">
    <property type="term" value="F:xylan 1,4-beta-xylosidase activity"/>
    <property type="evidence" value="ECO:0007669"/>
    <property type="project" value="InterPro"/>
</dbReference>
<dbReference type="EMBL" id="CM009290">
    <property type="protein sequence ID" value="RQO85734.1"/>
    <property type="molecule type" value="Genomic_DNA"/>
</dbReference>
<name>A0A3N7EDR8_POPTR</name>
<dbReference type="EMBL" id="CM009290">
    <property type="protein sequence ID" value="RQO85733.1"/>
    <property type="molecule type" value="Genomic_DNA"/>
</dbReference>
<dbReference type="Gramene" id="Potri.001G354100.2.v4.1">
    <property type="protein sequence ID" value="Potri.001G354100.2.v4.1"/>
    <property type="gene ID" value="Potri.001G354100.v4.1"/>
</dbReference>
<reference evidence="4" key="2">
    <citation type="submission" date="2017-07" db="EMBL/GenBank/DDBJ databases">
        <title>WGS assembly of Populus trichocarpa.</title>
        <authorList>
            <person name="Tuskan G."/>
            <person name="Difazio S."/>
            <person name="Jansson S."/>
            <person name="Bohlmann J."/>
            <person name="Grigoriev I."/>
            <person name="Hellsten U."/>
            <person name="Putnam N."/>
            <person name="Ralph S."/>
            <person name="Rombauts S."/>
            <person name="Salamov A."/>
            <person name="Schein J."/>
            <person name="Sterck L."/>
            <person name="Aerts A."/>
            <person name="Bhalerao R."/>
            <person name="Bhalerao R."/>
            <person name="Blaudez D."/>
            <person name="Boerjan W."/>
            <person name="Brun A."/>
            <person name="Brunner A."/>
            <person name="Busov V."/>
            <person name="Campbell M."/>
            <person name="Carlson J."/>
            <person name="Chalot M."/>
            <person name="Chapman J."/>
            <person name="Chen G."/>
            <person name="Cooper D."/>
            <person name="Coutinho P."/>
            <person name="Couturier J."/>
            <person name="Covert S."/>
            <person name="Cronk Q."/>
            <person name="Cunningham R."/>
            <person name="Davis J."/>
            <person name="Degroeve S."/>
            <person name="Dejardin A."/>
            <person name="Depamphilis C."/>
            <person name="Detter J."/>
            <person name="Dirks B."/>
            <person name="Dubchak I."/>
            <person name="Duplessis S."/>
            <person name="Ehlting J."/>
            <person name="Ellis B."/>
            <person name="Gendler K."/>
            <person name="Goodstein D."/>
            <person name="Gribskov M."/>
            <person name="Grimwood J."/>
            <person name="Groover A."/>
            <person name="Gunter L."/>
            <person name="Hamberger B."/>
            <person name="Heinze B."/>
            <person name="Helariutta Y."/>
            <person name="Henrissat B."/>
            <person name="Holligan D."/>
            <person name="Holt R."/>
            <person name="Huang W."/>
            <person name="Islam-Faridi N."/>
            <person name="Jones S."/>
            <person name="Jones-Rhoades M."/>
            <person name="Jorgensen R."/>
            <person name="Joshi C."/>
            <person name="Kangasjarvi J."/>
            <person name="Karlsson J."/>
            <person name="Kelleher C."/>
            <person name="Kirkpatrick R."/>
            <person name="Kirst M."/>
            <person name="Kohler A."/>
            <person name="Kalluri U."/>
            <person name="Larimer F."/>
            <person name="Leebens-Mack J."/>
            <person name="Leple J."/>
            <person name="Locascio P."/>
            <person name="Lou Y."/>
            <person name="Lucas S."/>
            <person name="Martin F."/>
            <person name="Montanini B."/>
            <person name="Napoli C."/>
            <person name="Nelson D."/>
            <person name="Nelson C."/>
            <person name="Nieminen K."/>
            <person name="Nilsson O."/>
            <person name="Pereda V."/>
            <person name="Peter G."/>
            <person name="Philippe R."/>
            <person name="Pilate G."/>
            <person name="Poliakov A."/>
            <person name="Razumovskaya J."/>
            <person name="Richardson P."/>
            <person name="Rinaldi C."/>
            <person name="Ritland K."/>
            <person name="Rouze P."/>
            <person name="Ryaboy D."/>
            <person name="Schmutz J."/>
            <person name="Schrader J."/>
            <person name="Segerman B."/>
            <person name="Shin H."/>
            <person name="Siddiqui A."/>
            <person name="Sterky F."/>
            <person name="Terry A."/>
            <person name="Tsai C."/>
            <person name="Uberbacher E."/>
            <person name="Unneberg P."/>
            <person name="Vahala J."/>
            <person name="Wall K."/>
            <person name="Wessler S."/>
            <person name="Yang G."/>
            <person name="Yin T."/>
            <person name="Douglas C."/>
            <person name="Marra M."/>
            <person name="Sandberg G."/>
            <person name="Van De Peer Y."/>
            <person name="Rokhsar D."/>
        </authorList>
    </citation>
    <scope>NUCLEOTIDE SEQUENCE</scope>
    <source>
        <strain evidence="4">Nisqually-1</strain>
    </source>
</reference>
<dbReference type="OMA" id="TWYESSY"/>
<evidence type="ECO:0000259" key="3">
    <source>
        <dbReference type="Pfam" id="PF01915"/>
    </source>
</evidence>
<dbReference type="SUPFAM" id="SSF52279">
    <property type="entry name" value="Beta-D-glucan exohydrolase, C-terminal domain"/>
    <property type="match status" value="1"/>
</dbReference>
<dbReference type="InterPro" id="IPR036881">
    <property type="entry name" value="Glyco_hydro_3_C_sf"/>
</dbReference>
<dbReference type="InterPro" id="IPR002772">
    <property type="entry name" value="Glyco_hydro_3_C"/>
</dbReference>
<keyword evidence="1" id="KW-0378">Hydrolase</keyword>
<gene>
    <name evidence="4" type="ORF">POPTR_001G354100</name>
</gene>
<evidence type="ECO:0000256" key="2">
    <source>
        <dbReference type="ARBA" id="ARBA00023295"/>
    </source>
</evidence>
<keyword evidence="2" id="KW-0326">Glycosidase</keyword>
<dbReference type="PANTHER" id="PTHR42721:SF11">
    <property type="entry name" value="BETA-D-XYLOSIDASE 5-RELATED"/>
    <property type="match status" value="1"/>
</dbReference>
<sequence length="201" mass="22333">MIYEMGCGEMACRNDSLIFPAMEAAKKADATLLLMGLDLSIEAENLDRVDLLLPGYQTQLINQVAQVSRGPVILIIMSAGGVYISFARDNDKIQAILWVGHPGQEGGRGIADVVFGKYNPGGRLPLTWYESSYVDMLPMTSMPLRPVDSFGYPGRTYKFYNGSTVYPFGYGLSYTEFRNELASPAEAYLEIKLNKYQQLMP</sequence>
<dbReference type="Gene3D" id="3.40.50.1700">
    <property type="entry name" value="Glycoside hydrolase family 3 C-terminal domain"/>
    <property type="match status" value="1"/>
</dbReference>
<reference evidence="4 5" key="1">
    <citation type="journal article" date="2006" name="Science">
        <title>The genome of black cottonwood, Populus trichocarpa (Torr. &amp; Gray).</title>
        <authorList>
            <person name="Tuskan G.A."/>
            <person name="Difazio S."/>
            <person name="Jansson S."/>
            <person name="Bohlmann J."/>
            <person name="Grigoriev I."/>
            <person name="Hellsten U."/>
            <person name="Putnam N."/>
            <person name="Ralph S."/>
            <person name="Rombauts S."/>
            <person name="Salamov A."/>
            <person name="Schein J."/>
            <person name="Sterck L."/>
            <person name="Aerts A."/>
            <person name="Bhalerao R.R."/>
            <person name="Bhalerao R.P."/>
            <person name="Blaudez D."/>
            <person name="Boerjan W."/>
            <person name="Brun A."/>
            <person name="Brunner A."/>
            <person name="Busov V."/>
            <person name="Campbell M."/>
            <person name="Carlson J."/>
            <person name="Chalot M."/>
            <person name="Chapman J."/>
            <person name="Chen G.L."/>
            <person name="Cooper D."/>
            <person name="Coutinho P.M."/>
            <person name="Couturier J."/>
            <person name="Covert S."/>
            <person name="Cronk Q."/>
            <person name="Cunningham R."/>
            <person name="Davis J."/>
            <person name="Degroeve S."/>
            <person name="Dejardin A."/>
            <person name="Depamphilis C."/>
            <person name="Detter J."/>
            <person name="Dirks B."/>
            <person name="Dubchak I."/>
            <person name="Duplessis S."/>
            <person name="Ehlting J."/>
            <person name="Ellis B."/>
            <person name="Gendler K."/>
            <person name="Goodstein D."/>
            <person name="Gribskov M."/>
            <person name="Grimwood J."/>
            <person name="Groover A."/>
            <person name="Gunter L."/>
            <person name="Hamberger B."/>
            <person name="Heinze B."/>
            <person name="Helariutta Y."/>
            <person name="Henrissat B."/>
            <person name="Holligan D."/>
            <person name="Holt R."/>
            <person name="Huang W."/>
            <person name="Islam-Faridi N."/>
            <person name="Jones S."/>
            <person name="Jones-Rhoades M."/>
            <person name="Jorgensen R."/>
            <person name="Joshi C."/>
            <person name="Kangasjarvi J."/>
            <person name="Karlsson J."/>
            <person name="Kelleher C."/>
            <person name="Kirkpatrick R."/>
            <person name="Kirst M."/>
            <person name="Kohler A."/>
            <person name="Kalluri U."/>
            <person name="Larimer F."/>
            <person name="Leebens-Mack J."/>
            <person name="Leple J.C."/>
            <person name="Locascio P."/>
            <person name="Lou Y."/>
            <person name="Lucas S."/>
            <person name="Martin F."/>
            <person name="Montanini B."/>
            <person name="Napoli C."/>
            <person name="Nelson D.R."/>
            <person name="Nelson C."/>
            <person name="Nieminen K."/>
            <person name="Nilsson O."/>
            <person name="Pereda V."/>
            <person name="Peter G."/>
            <person name="Philippe R."/>
            <person name="Pilate G."/>
            <person name="Poliakov A."/>
            <person name="Razumovskaya J."/>
            <person name="Richardson P."/>
            <person name="Rinaldi C."/>
            <person name="Ritland K."/>
            <person name="Rouze P."/>
            <person name="Ryaboy D."/>
            <person name="Schmutz J."/>
            <person name="Schrader J."/>
            <person name="Segerman B."/>
            <person name="Shin H."/>
            <person name="Siddiqui A."/>
            <person name="Sterky F."/>
            <person name="Terry A."/>
            <person name="Tsai C.J."/>
            <person name="Uberbacher E."/>
            <person name="Unneberg P."/>
            <person name="Vahala J."/>
            <person name="Wall K."/>
            <person name="Wessler S."/>
            <person name="Yang G."/>
            <person name="Yin T."/>
            <person name="Douglas C."/>
            <person name="Marra M."/>
            <person name="Sandberg G."/>
            <person name="Van de Peer Y."/>
            <person name="Rokhsar D."/>
        </authorList>
    </citation>
    <scope>NUCLEOTIDE SEQUENCE [LARGE SCALE GENOMIC DNA]</scope>
    <source>
        <strain evidence="5">cv. Nisqually</strain>
        <strain evidence="4">Nisqually-1</strain>
    </source>
</reference>
<dbReference type="SMR" id="A0A3N7EDR8"/>
<evidence type="ECO:0000313" key="4">
    <source>
        <dbReference type="EMBL" id="RQO85733.1"/>
    </source>
</evidence>
<accession>A0A3N7EDR8</accession>
<dbReference type="Proteomes" id="UP000006729">
    <property type="component" value="Chromosome 1"/>
</dbReference>
<dbReference type="InterPro" id="IPR044993">
    <property type="entry name" value="BXL"/>
</dbReference>
<dbReference type="OrthoDB" id="47059at2759"/>
<dbReference type="Pfam" id="PF01915">
    <property type="entry name" value="Glyco_hydro_3_C"/>
    <property type="match status" value="1"/>
</dbReference>
<evidence type="ECO:0000313" key="5">
    <source>
        <dbReference type="Proteomes" id="UP000006729"/>
    </source>
</evidence>
<keyword evidence="5" id="KW-1185">Reference proteome</keyword>
<dbReference type="STRING" id="3694.A0A3N7EDR8"/>
<proteinExistence type="predicted"/>
<protein>
    <recommendedName>
        <fullName evidence="3">Glycoside hydrolase family 3 C-terminal domain-containing protein</fullName>
    </recommendedName>
</protein>
<evidence type="ECO:0000256" key="1">
    <source>
        <dbReference type="ARBA" id="ARBA00022801"/>
    </source>
</evidence>
<feature type="domain" description="Glycoside hydrolase family 3 C-terminal" evidence="3">
    <location>
        <begin position="19"/>
        <end position="174"/>
    </location>
</feature>
<dbReference type="EMBL" id="CM009290">
    <property type="protein sequence ID" value="RQO85732.1"/>
    <property type="molecule type" value="Genomic_DNA"/>
</dbReference>
<dbReference type="GO" id="GO:0045493">
    <property type="term" value="P:xylan catabolic process"/>
    <property type="evidence" value="ECO:0007669"/>
    <property type="project" value="InterPro"/>
</dbReference>
<dbReference type="PANTHER" id="PTHR42721">
    <property type="entry name" value="SUGAR HYDROLASE-RELATED"/>
    <property type="match status" value="1"/>
</dbReference>
<dbReference type="AlphaFoldDB" id="A0A3N7EDR8"/>
<organism evidence="4 5">
    <name type="scientific">Populus trichocarpa</name>
    <name type="common">Western balsam poplar</name>
    <name type="synonym">Populus balsamifera subsp. trichocarpa</name>
    <dbReference type="NCBI Taxonomy" id="3694"/>
    <lineage>
        <taxon>Eukaryota</taxon>
        <taxon>Viridiplantae</taxon>
        <taxon>Streptophyta</taxon>
        <taxon>Embryophyta</taxon>
        <taxon>Tracheophyta</taxon>
        <taxon>Spermatophyta</taxon>
        <taxon>Magnoliopsida</taxon>
        <taxon>eudicotyledons</taxon>
        <taxon>Gunneridae</taxon>
        <taxon>Pentapetalae</taxon>
        <taxon>rosids</taxon>
        <taxon>fabids</taxon>
        <taxon>Malpighiales</taxon>
        <taxon>Salicaceae</taxon>
        <taxon>Saliceae</taxon>
        <taxon>Populus</taxon>
    </lineage>
</organism>